<dbReference type="OrthoDB" id="48988at2759"/>
<accession>A0A8J2TEW2</accession>
<keyword evidence="4" id="KW-1185">Reference proteome</keyword>
<keyword evidence="1" id="KW-0560">Oxidoreductase</keyword>
<evidence type="ECO:0000259" key="2">
    <source>
        <dbReference type="Pfam" id="PF00248"/>
    </source>
</evidence>
<dbReference type="InterPro" id="IPR023210">
    <property type="entry name" value="NADP_OxRdtase_dom"/>
</dbReference>
<dbReference type="Pfam" id="PF00248">
    <property type="entry name" value="Aldo_ket_red"/>
    <property type="match status" value="1"/>
</dbReference>
<sequence length="338" mass="38099">MTLIEQVKLTGTGLKISPIVVGCASFGSKSWAPWVLEEEEEVFAILKYCYDIGLRTFDTADSYSNGKSERLLGKFLKKYDIKRETVVILSKIYNAVDESLNISSSSAPKTSEDSTLELVNQRGLSRKHVLSGVAQSVERLGTYIDILQIHRFDPDTPICETMRALNDVVEKGLARYIGASTMLATEFVEMQHVAENNGWFKFVSWQLQYSLLYREEEREAIPYSKRHGIGLIAWSPNGMGLLTRPVEEQTERSRSNGVRLNVDEKDKEIINRVQKLSNMKDVSMAAISTAWVMHKGVRPIVGMNSIDRVKDVASALKIEFDAADLKNLEELYVPKPLQ</sequence>
<dbReference type="EMBL" id="HG316476">
    <property type="protein sequence ID" value="CDF92084.1"/>
    <property type="molecule type" value="Genomic_DNA"/>
</dbReference>
<dbReference type="SUPFAM" id="SSF51430">
    <property type="entry name" value="NAD(P)-linked oxidoreductase"/>
    <property type="match status" value="1"/>
</dbReference>
<dbReference type="FunFam" id="3.20.20.100:FF:000004">
    <property type="entry name" value="Oxidoreductase, aldo/keto reductase"/>
    <property type="match status" value="1"/>
</dbReference>
<dbReference type="PANTHER" id="PTHR43364:SF15">
    <property type="entry name" value="ARYL-ALCOHOL DEHYDROGENASE AAD16-RELATED"/>
    <property type="match status" value="1"/>
</dbReference>
<dbReference type="PANTHER" id="PTHR43364">
    <property type="entry name" value="NADH-SPECIFIC METHYLGLYOXAL REDUCTASE-RELATED"/>
    <property type="match status" value="1"/>
</dbReference>
<evidence type="ECO:0000313" key="4">
    <source>
        <dbReference type="Proteomes" id="UP000019375"/>
    </source>
</evidence>
<evidence type="ECO:0000313" key="3">
    <source>
        <dbReference type="EMBL" id="CDF92084.1"/>
    </source>
</evidence>
<gene>
    <name evidence="3" type="ORF">BN860_00166g</name>
</gene>
<reference evidence="4" key="1">
    <citation type="journal article" date="2013" name="Genome Announc.">
        <title>Genome sequence of the food spoilage yeast Zygosaccharomyces bailii CLIB 213(T).</title>
        <authorList>
            <person name="Galeote V."/>
            <person name="Bigey F."/>
            <person name="Devillers H."/>
            <person name="Neuveglise C."/>
            <person name="Dequin S."/>
        </authorList>
    </citation>
    <scope>NUCLEOTIDE SEQUENCE [LARGE SCALE GENOMIC DNA]</scope>
    <source>
        <strain evidence="4">CLIB 213 / ATCC 58445 / CBS 680 / CCRC 21525 / NBRC 1098 / NCYC 1416 / NRRL Y-2227</strain>
    </source>
</reference>
<organism evidence="3 4">
    <name type="scientific">Zygosaccharomyces bailii (strain CLIB 213 / ATCC 58445 / CBS 680 / BCRC 21525 / NBRC 1098 / NCYC 1416 / NRRL Y-2227)</name>
    <dbReference type="NCBI Taxonomy" id="1333698"/>
    <lineage>
        <taxon>Eukaryota</taxon>
        <taxon>Fungi</taxon>
        <taxon>Dikarya</taxon>
        <taxon>Ascomycota</taxon>
        <taxon>Saccharomycotina</taxon>
        <taxon>Saccharomycetes</taxon>
        <taxon>Saccharomycetales</taxon>
        <taxon>Saccharomycetaceae</taxon>
        <taxon>Zygosaccharomyces</taxon>
    </lineage>
</organism>
<dbReference type="InterPro" id="IPR036812">
    <property type="entry name" value="NAD(P)_OxRdtase_dom_sf"/>
</dbReference>
<feature type="domain" description="NADP-dependent oxidoreductase" evidence="2">
    <location>
        <begin position="18"/>
        <end position="332"/>
    </location>
</feature>
<dbReference type="GO" id="GO:0005829">
    <property type="term" value="C:cytosol"/>
    <property type="evidence" value="ECO:0007669"/>
    <property type="project" value="UniProtKB-ARBA"/>
</dbReference>
<dbReference type="InterPro" id="IPR050523">
    <property type="entry name" value="AKR_Detox_Biosynth"/>
</dbReference>
<dbReference type="AlphaFoldDB" id="A0A8J2TEW2"/>
<proteinExistence type="predicted"/>
<dbReference type="GO" id="GO:0016491">
    <property type="term" value="F:oxidoreductase activity"/>
    <property type="evidence" value="ECO:0007669"/>
    <property type="project" value="UniProtKB-KW"/>
</dbReference>
<name>A0A8J2TEW2_ZYGB2</name>
<protein>
    <submittedName>
        <fullName evidence="3">ZYBA0S23-00166g1_1</fullName>
    </submittedName>
</protein>
<dbReference type="CDD" id="cd19079">
    <property type="entry name" value="AKR_EcYajO-like"/>
    <property type="match status" value="1"/>
</dbReference>
<dbReference type="Proteomes" id="UP000019375">
    <property type="component" value="Unassembled WGS sequence"/>
</dbReference>
<evidence type="ECO:0000256" key="1">
    <source>
        <dbReference type="ARBA" id="ARBA00023002"/>
    </source>
</evidence>
<dbReference type="Gene3D" id="3.20.20.100">
    <property type="entry name" value="NADP-dependent oxidoreductase domain"/>
    <property type="match status" value="1"/>
</dbReference>